<comment type="cofactor">
    <cofactor evidence="1">
        <name>Mg(2+)</name>
        <dbReference type="ChEBI" id="CHEBI:18420"/>
    </cofactor>
</comment>
<dbReference type="PANTHER" id="PTHR24356:SF414">
    <property type="entry name" value="NON-SPECIFIC SERINE_THREONINE PROTEIN KINASE"/>
    <property type="match status" value="1"/>
</dbReference>
<dbReference type="Gene3D" id="3.30.200.20">
    <property type="entry name" value="Phosphorylase Kinase, domain 1"/>
    <property type="match status" value="1"/>
</dbReference>
<dbReference type="InterPro" id="IPR001478">
    <property type="entry name" value="PDZ"/>
</dbReference>
<dbReference type="Pfam" id="PF00069">
    <property type="entry name" value="Pkinase"/>
    <property type="match status" value="1"/>
</dbReference>
<dbReference type="SUPFAM" id="SSF56112">
    <property type="entry name" value="Protein kinase-like (PK-like)"/>
    <property type="match status" value="1"/>
</dbReference>
<dbReference type="Gene3D" id="1.20.1480.20">
    <property type="entry name" value="MAST3 pre-PK domain-like"/>
    <property type="match status" value="1"/>
</dbReference>
<keyword evidence="3" id="KW-0723">Serine/threonine-protein kinase</keyword>
<dbReference type="PROSITE" id="PS50011">
    <property type="entry name" value="PROTEIN_KINASE_DOM"/>
    <property type="match status" value="1"/>
</dbReference>
<dbReference type="InterPro" id="IPR050236">
    <property type="entry name" value="Ser_Thr_kinase_AGC"/>
</dbReference>
<dbReference type="EMBL" id="LWCA01000085">
    <property type="protein sequence ID" value="OAF71045.1"/>
    <property type="molecule type" value="Genomic_DNA"/>
</dbReference>
<proteinExistence type="predicted"/>
<evidence type="ECO:0000256" key="8">
    <source>
        <dbReference type="ARBA" id="ARBA00022840"/>
    </source>
</evidence>
<dbReference type="FunFam" id="1.10.510.10:FF:000024">
    <property type="entry name" value="Probable serine/threonine-protein kinase cot-1"/>
    <property type="match status" value="1"/>
</dbReference>
<protein>
    <recommendedName>
        <fullName evidence="2">non-specific serine/threonine protein kinase</fullName>
        <ecNumber evidence="2">2.7.11.1</ecNumber>
    </recommendedName>
</protein>
<name>A0A177B9Z7_9BILA</name>
<dbReference type="Gene3D" id="2.30.42.10">
    <property type="match status" value="1"/>
</dbReference>
<comment type="catalytic activity">
    <reaction evidence="9">
        <text>L-threonyl-[protein] + ATP = O-phospho-L-threonyl-[protein] + ADP + H(+)</text>
        <dbReference type="Rhea" id="RHEA:46608"/>
        <dbReference type="Rhea" id="RHEA-COMP:11060"/>
        <dbReference type="Rhea" id="RHEA-COMP:11605"/>
        <dbReference type="ChEBI" id="CHEBI:15378"/>
        <dbReference type="ChEBI" id="CHEBI:30013"/>
        <dbReference type="ChEBI" id="CHEBI:30616"/>
        <dbReference type="ChEBI" id="CHEBI:61977"/>
        <dbReference type="ChEBI" id="CHEBI:456216"/>
        <dbReference type="EC" id="2.7.11.1"/>
    </reaction>
</comment>
<reference evidence="12 13" key="1">
    <citation type="submission" date="2016-04" db="EMBL/GenBank/DDBJ databases">
        <title>The genome of Intoshia linei affirms orthonectids as highly simplified spiralians.</title>
        <authorList>
            <person name="Mikhailov K.V."/>
            <person name="Slusarev G.S."/>
            <person name="Nikitin M.A."/>
            <person name="Logacheva M.D."/>
            <person name="Penin A."/>
            <person name="Aleoshin V."/>
            <person name="Panchin Y.V."/>
        </authorList>
    </citation>
    <scope>NUCLEOTIDE SEQUENCE [LARGE SCALE GENOMIC DNA]</scope>
    <source>
        <strain evidence="12">Intl2013</strain>
        <tissue evidence="12">Whole animal</tissue>
    </source>
</reference>
<evidence type="ECO:0000313" key="13">
    <source>
        <dbReference type="Proteomes" id="UP000078046"/>
    </source>
</evidence>
<evidence type="ECO:0000256" key="4">
    <source>
        <dbReference type="ARBA" id="ARBA00022553"/>
    </source>
</evidence>
<evidence type="ECO:0000256" key="7">
    <source>
        <dbReference type="ARBA" id="ARBA00022777"/>
    </source>
</evidence>
<dbReference type="SMART" id="SM00228">
    <property type="entry name" value="PDZ"/>
    <property type="match status" value="1"/>
</dbReference>
<dbReference type="Proteomes" id="UP000078046">
    <property type="component" value="Unassembled WGS sequence"/>
</dbReference>
<dbReference type="AlphaFoldDB" id="A0A177B9Z7"/>
<dbReference type="InterPro" id="IPR036034">
    <property type="entry name" value="PDZ_sf"/>
</dbReference>
<keyword evidence="4" id="KW-0597">Phosphoprotein</keyword>
<keyword evidence="8" id="KW-0067">ATP-binding</keyword>
<comment type="catalytic activity">
    <reaction evidence="10">
        <text>L-seryl-[protein] + ATP = O-phospho-L-seryl-[protein] + ADP + H(+)</text>
        <dbReference type="Rhea" id="RHEA:17989"/>
        <dbReference type="Rhea" id="RHEA-COMP:9863"/>
        <dbReference type="Rhea" id="RHEA-COMP:11604"/>
        <dbReference type="ChEBI" id="CHEBI:15378"/>
        <dbReference type="ChEBI" id="CHEBI:29999"/>
        <dbReference type="ChEBI" id="CHEBI:30616"/>
        <dbReference type="ChEBI" id="CHEBI:83421"/>
        <dbReference type="ChEBI" id="CHEBI:456216"/>
        <dbReference type="EC" id="2.7.11.1"/>
    </reaction>
</comment>
<evidence type="ECO:0000256" key="1">
    <source>
        <dbReference type="ARBA" id="ARBA00001946"/>
    </source>
</evidence>
<comment type="caution">
    <text evidence="12">The sequence shown here is derived from an EMBL/GenBank/DDBJ whole genome shotgun (WGS) entry which is preliminary data.</text>
</comment>
<dbReference type="EC" id="2.7.11.1" evidence="2"/>
<dbReference type="InterPro" id="IPR023142">
    <property type="entry name" value="MAST_pre-PK_dom_sf"/>
</dbReference>
<dbReference type="InterPro" id="IPR008271">
    <property type="entry name" value="Ser/Thr_kinase_AS"/>
</dbReference>
<dbReference type="InterPro" id="IPR011009">
    <property type="entry name" value="Kinase-like_dom_sf"/>
</dbReference>
<accession>A0A177B9Z7</accession>
<dbReference type="GO" id="GO:0007010">
    <property type="term" value="P:cytoskeleton organization"/>
    <property type="evidence" value="ECO:0007669"/>
    <property type="project" value="UniProtKB-ARBA"/>
</dbReference>
<evidence type="ECO:0000313" key="12">
    <source>
        <dbReference type="EMBL" id="OAF71045.1"/>
    </source>
</evidence>
<dbReference type="SMART" id="SM00220">
    <property type="entry name" value="S_TKc"/>
    <property type="match status" value="1"/>
</dbReference>
<dbReference type="GO" id="GO:0035556">
    <property type="term" value="P:intracellular signal transduction"/>
    <property type="evidence" value="ECO:0007669"/>
    <property type="project" value="TreeGrafter"/>
</dbReference>
<dbReference type="SUPFAM" id="SSF140482">
    <property type="entry name" value="MAST3 pre-PK domain-like"/>
    <property type="match status" value="1"/>
</dbReference>
<evidence type="ECO:0000256" key="10">
    <source>
        <dbReference type="ARBA" id="ARBA00048679"/>
    </source>
</evidence>
<evidence type="ECO:0000256" key="9">
    <source>
        <dbReference type="ARBA" id="ARBA00047899"/>
    </source>
</evidence>
<evidence type="ECO:0000256" key="5">
    <source>
        <dbReference type="ARBA" id="ARBA00022679"/>
    </source>
</evidence>
<dbReference type="PANTHER" id="PTHR24356">
    <property type="entry name" value="SERINE/THREONINE-PROTEIN KINASE"/>
    <property type="match status" value="1"/>
</dbReference>
<feature type="domain" description="Protein kinase" evidence="11">
    <location>
        <begin position="526"/>
        <end position="835"/>
    </location>
</feature>
<dbReference type="GO" id="GO:0004674">
    <property type="term" value="F:protein serine/threonine kinase activity"/>
    <property type="evidence" value="ECO:0007669"/>
    <property type="project" value="UniProtKB-KW"/>
</dbReference>
<dbReference type="Gene3D" id="1.10.510.10">
    <property type="entry name" value="Transferase(Phosphotransferase) domain 1"/>
    <property type="match status" value="1"/>
</dbReference>
<dbReference type="SUPFAM" id="SSF50156">
    <property type="entry name" value="PDZ domain-like"/>
    <property type="match status" value="1"/>
</dbReference>
<evidence type="ECO:0000256" key="3">
    <source>
        <dbReference type="ARBA" id="ARBA00022527"/>
    </source>
</evidence>
<evidence type="ECO:0000256" key="6">
    <source>
        <dbReference type="ARBA" id="ARBA00022741"/>
    </source>
</evidence>
<dbReference type="InterPro" id="IPR000719">
    <property type="entry name" value="Prot_kinase_dom"/>
</dbReference>
<dbReference type="PROSITE" id="PS00108">
    <property type="entry name" value="PROTEIN_KINASE_ST"/>
    <property type="match status" value="1"/>
</dbReference>
<gene>
    <name evidence="12" type="ORF">A3Q56_01220</name>
</gene>
<keyword evidence="7" id="KW-0418">Kinase</keyword>
<dbReference type="GO" id="GO:0000287">
    <property type="term" value="F:magnesium ion binding"/>
    <property type="evidence" value="ECO:0007669"/>
    <property type="project" value="InterPro"/>
</dbReference>
<organism evidence="12 13">
    <name type="scientific">Intoshia linei</name>
    <dbReference type="NCBI Taxonomy" id="1819745"/>
    <lineage>
        <taxon>Eukaryota</taxon>
        <taxon>Metazoa</taxon>
        <taxon>Spiralia</taxon>
        <taxon>Lophotrochozoa</taxon>
        <taxon>Mesozoa</taxon>
        <taxon>Orthonectida</taxon>
        <taxon>Rhopaluridae</taxon>
        <taxon>Intoshia</taxon>
    </lineage>
</organism>
<keyword evidence="5" id="KW-0808">Transferase</keyword>
<dbReference type="OrthoDB" id="10070999at2759"/>
<keyword evidence="6" id="KW-0547">Nucleotide-binding</keyword>
<evidence type="ECO:0000259" key="11">
    <source>
        <dbReference type="PROSITE" id="PS50011"/>
    </source>
</evidence>
<dbReference type="Pfam" id="PF08926">
    <property type="entry name" value="DUF1908"/>
    <property type="match status" value="1"/>
</dbReference>
<sequence>MNSQNPSPIKPVNLNNNEESYKLLYNSFLKKDSLHIFCQYFPSLCEKAEKYIKLHSDIIKFNTNSVHSKTGILITMEEVLTQDIHKILCKLEIPMLSNNAMLISLCLESFRNDFKKMKSTVKCDQDSTNITAPFSKLNINKKTRSYSLFVTSDNSHRPWFRSNSYTSGVNMEKKRKKKNNILLMSNLPIGNSNPSLVSDLFDPDRYKKFIIRSKHKRDSSLSTIHRGLNMTSRTNSPDPRTFIPSKMDSDFSLNSSLSQEHEFLKRTTTFRNSTTGHKSWLLNMFNTRISNHGSCESLQPVNQKVNSSMDSNQDNIKLLDDYAVEAATDDYLSQIKNLNMTFRQKFPTAISKMEKSIEDFIKEPGSWNILSDPSSSFILTQLRNIAASIQLESKENKLSYHHFFEAIREIKEIVSNIVKSQNTNLASCHEIIKKANDLLFVFSKPSRLLQCLEFDPFDFVSSVNMADEEAKLRLSMNGESFSKIPSVIIDKLGMMNKNESTINIDKSVKNVKLTKRFNRERNIEQYEFIKIISNGAYGSVSLVRSTRNNEYYALKRISKQSIAFNNQMEQVISERDIMHIARHPCVVHLICSFETPNALNLVMEYIQGGDCRTFLERIGVFPVEYARQYVSEVVLALEYIHSLGIVHKDMKPENLLITRTGHIKLTDFGLSKIGAIFKMTCYELETDPFNDGKIIGTPEYIAPEVILTTGYGPPVDWWALGVILHEFVIGETPFHANSPKNVFLNILYKDLSLIGIKSTSLSDPEAQENDEIPKCNIWEDISNDCVLLIKELLIRNPLYRLGGIRDDDFNRELVASASNSTSGFLRKTIKNHDFFKSVIWKNVIEKEALFIPKIDCVSDTSYFEDRNERYNHGEFDSETDDNADILSSSFTCVAEKDDNSNKSKTKITNQYVPILSTLDKYRSGYNLSASFDEKTNEKYLPSPESVGSMNLSSSEIKCKNVTKFSNDTAFRTYLNKNVGNISRKPQIKRNKSVITKTPLLDQLKQTLNKQYSDSGNSSRDETPPPLVIKTPFTNSLSKSKSYHFKSQSARPTSAIDVHRNAVPLANFFKKNKIQFITKTLKLVSKNNYSYGFTMNGIAESHENIPKLIHIKKRFNKNNENSKHIIRHHVTSVDASGPAYKAGLRKGFIISHIDNFPLDGINHFDAVLRLLRKKTIKLTVICPNF</sequence>
<dbReference type="GO" id="GO:0005524">
    <property type="term" value="F:ATP binding"/>
    <property type="evidence" value="ECO:0007669"/>
    <property type="project" value="UniProtKB-KW"/>
</dbReference>
<evidence type="ECO:0000256" key="2">
    <source>
        <dbReference type="ARBA" id="ARBA00012513"/>
    </source>
</evidence>
<keyword evidence="13" id="KW-1185">Reference proteome</keyword>
<dbReference type="InterPro" id="IPR015022">
    <property type="entry name" value="MAST_pre-PK_dom"/>
</dbReference>